<feature type="transmembrane region" description="Helical" evidence="6">
    <location>
        <begin position="50"/>
        <end position="74"/>
    </location>
</feature>
<evidence type="ECO:0000313" key="8">
    <source>
        <dbReference type="Proteomes" id="UP000254701"/>
    </source>
</evidence>
<evidence type="ECO:0000256" key="5">
    <source>
        <dbReference type="ARBA" id="ARBA00023136"/>
    </source>
</evidence>
<dbReference type="PANTHER" id="PTHR30086:SF20">
    <property type="entry name" value="ARGININE EXPORTER PROTEIN ARGO-RELATED"/>
    <property type="match status" value="1"/>
</dbReference>
<feature type="transmembrane region" description="Helical" evidence="6">
    <location>
        <begin position="184"/>
        <end position="205"/>
    </location>
</feature>
<feature type="transmembrane region" description="Helical" evidence="6">
    <location>
        <begin position="121"/>
        <end position="144"/>
    </location>
</feature>
<sequence length="209" mass="21284">MQQQLLAVLAIEPVLALVATALVVMGSPGPSTISVTALGSAFGLRRSLPYLAGVIIGTSAVLLAVAAGLASVVLSKPRLAPLLLGLSALYILYLAFAIATAPPLAETPPQASAPGFAGGLLLALANPKAYVAIGAVFAGTHLGLRSELVETSVKTAVLLALIVFIHLAWFAAGTAFAGLLRRPLISRIVNLVFASALVATTLSSLRTLW</sequence>
<dbReference type="GO" id="GO:0005886">
    <property type="term" value="C:plasma membrane"/>
    <property type="evidence" value="ECO:0007669"/>
    <property type="project" value="UniProtKB-SubCell"/>
</dbReference>
<evidence type="ECO:0000256" key="4">
    <source>
        <dbReference type="ARBA" id="ARBA00022989"/>
    </source>
</evidence>
<feature type="transmembrane region" description="Helical" evidence="6">
    <location>
        <begin position="156"/>
        <end position="178"/>
    </location>
</feature>
<dbReference type="InterPro" id="IPR001123">
    <property type="entry name" value="LeuE-type"/>
</dbReference>
<protein>
    <submittedName>
        <fullName evidence="7">Cysteine/O-acetylserine efflux protein</fullName>
    </submittedName>
</protein>
<comment type="subcellular location">
    <subcellularLocation>
        <location evidence="1">Cell membrane</location>
        <topology evidence="1">Multi-pass membrane protein</topology>
    </subcellularLocation>
</comment>
<organism evidence="7 8">
    <name type="scientific">Aminobacter aminovorans</name>
    <name type="common">Chelatobacter heintzii</name>
    <dbReference type="NCBI Taxonomy" id="83263"/>
    <lineage>
        <taxon>Bacteria</taxon>
        <taxon>Pseudomonadati</taxon>
        <taxon>Pseudomonadota</taxon>
        <taxon>Alphaproteobacteria</taxon>
        <taxon>Hyphomicrobiales</taxon>
        <taxon>Phyllobacteriaceae</taxon>
        <taxon>Aminobacter</taxon>
    </lineage>
</organism>
<feature type="transmembrane region" description="Helical" evidence="6">
    <location>
        <begin position="81"/>
        <end position="101"/>
    </location>
</feature>
<name>A0A380WH73_AMIAI</name>
<evidence type="ECO:0000313" key="7">
    <source>
        <dbReference type="EMBL" id="SUU87586.1"/>
    </source>
</evidence>
<gene>
    <name evidence="7" type="primary">eamB_1</name>
    <name evidence="7" type="ORF">NCTC10684_00787</name>
</gene>
<keyword evidence="5 6" id="KW-0472">Membrane</keyword>
<dbReference type="Pfam" id="PF01810">
    <property type="entry name" value="LysE"/>
    <property type="match status" value="1"/>
</dbReference>
<dbReference type="PANTHER" id="PTHR30086">
    <property type="entry name" value="ARGININE EXPORTER PROTEIN ARGO"/>
    <property type="match status" value="1"/>
</dbReference>
<keyword evidence="2" id="KW-1003">Cell membrane</keyword>
<dbReference type="GO" id="GO:0015171">
    <property type="term" value="F:amino acid transmembrane transporter activity"/>
    <property type="evidence" value="ECO:0007669"/>
    <property type="project" value="TreeGrafter"/>
</dbReference>
<evidence type="ECO:0000256" key="1">
    <source>
        <dbReference type="ARBA" id="ARBA00004651"/>
    </source>
</evidence>
<dbReference type="RefSeq" id="WP_425358709.1">
    <property type="nucleotide sequence ID" value="NZ_BAAAVY010000006.1"/>
</dbReference>
<dbReference type="EMBL" id="UFSM01000001">
    <property type="protein sequence ID" value="SUU87586.1"/>
    <property type="molecule type" value="Genomic_DNA"/>
</dbReference>
<reference evidence="7 8" key="1">
    <citation type="submission" date="2018-06" db="EMBL/GenBank/DDBJ databases">
        <authorList>
            <consortium name="Pathogen Informatics"/>
            <person name="Doyle S."/>
        </authorList>
    </citation>
    <scope>NUCLEOTIDE SEQUENCE [LARGE SCALE GENOMIC DNA]</scope>
    <source>
        <strain evidence="7 8">NCTC10684</strain>
    </source>
</reference>
<dbReference type="AlphaFoldDB" id="A0A380WH73"/>
<evidence type="ECO:0000256" key="2">
    <source>
        <dbReference type="ARBA" id="ARBA00022475"/>
    </source>
</evidence>
<keyword evidence="3 6" id="KW-0812">Transmembrane</keyword>
<dbReference type="GO" id="GO:0033228">
    <property type="term" value="P:cysteine export across plasma membrane"/>
    <property type="evidence" value="ECO:0007669"/>
    <property type="project" value="TreeGrafter"/>
</dbReference>
<proteinExistence type="predicted"/>
<keyword evidence="4 6" id="KW-1133">Transmembrane helix</keyword>
<evidence type="ECO:0000256" key="6">
    <source>
        <dbReference type="SAM" id="Phobius"/>
    </source>
</evidence>
<dbReference type="Proteomes" id="UP000254701">
    <property type="component" value="Unassembled WGS sequence"/>
</dbReference>
<accession>A0A380WH73</accession>
<evidence type="ECO:0000256" key="3">
    <source>
        <dbReference type="ARBA" id="ARBA00022692"/>
    </source>
</evidence>